<keyword evidence="3" id="KW-1185">Reference proteome</keyword>
<organism evidence="2 3">
    <name type="scientific">Eimeria praecox</name>
    <dbReference type="NCBI Taxonomy" id="51316"/>
    <lineage>
        <taxon>Eukaryota</taxon>
        <taxon>Sar</taxon>
        <taxon>Alveolata</taxon>
        <taxon>Apicomplexa</taxon>
        <taxon>Conoidasida</taxon>
        <taxon>Coccidia</taxon>
        <taxon>Eucoccidiorida</taxon>
        <taxon>Eimeriorina</taxon>
        <taxon>Eimeriidae</taxon>
        <taxon>Eimeria</taxon>
    </lineage>
</organism>
<dbReference type="VEuPathDB" id="ToxoDB:EPH_0003160"/>
<dbReference type="Proteomes" id="UP000018201">
    <property type="component" value="Unassembled WGS sequence"/>
</dbReference>
<reference evidence="2" key="1">
    <citation type="submission" date="2013-10" db="EMBL/GenBank/DDBJ databases">
        <title>Genomic analysis of the causative agents of coccidiosis in chickens.</title>
        <authorList>
            <person name="Reid A.J."/>
            <person name="Blake D."/>
            <person name="Billington K."/>
            <person name="Browne H."/>
            <person name="Dunn M."/>
            <person name="Hung S."/>
            <person name="Kawahara F."/>
            <person name="Miranda-Saavedra D."/>
            <person name="Mourier T."/>
            <person name="Nagra H."/>
            <person name="Otto T.D."/>
            <person name="Rawlings N."/>
            <person name="Sanchez A."/>
            <person name="Sanders M."/>
            <person name="Subramaniam C."/>
            <person name="Tay Y."/>
            <person name="Dear P."/>
            <person name="Doerig C."/>
            <person name="Gruber A."/>
            <person name="Parkinson J."/>
            <person name="Shirley M."/>
            <person name="Wan K.L."/>
            <person name="Berriman M."/>
            <person name="Tomley F."/>
            <person name="Pain A."/>
        </authorList>
    </citation>
    <scope>NUCLEOTIDE SEQUENCE [LARGE SCALE GENOMIC DNA]</scope>
    <source>
        <strain evidence="2">Houghton</strain>
    </source>
</reference>
<accession>U6G595</accession>
<feature type="region of interest" description="Disordered" evidence="1">
    <location>
        <begin position="21"/>
        <end position="44"/>
    </location>
</feature>
<proteinExistence type="predicted"/>
<dbReference type="EMBL" id="HG690481">
    <property type="protein sequence ID" value="CDI74667.1"/>
    <property type="molecule type" value="Genomic_DNA"/>
</dbReference>
<dbReference type="AlphaFoldDB" id="U6G595"/>
<protein>
    <submittedName>
        <fullName evidence="2">Uncharacterized protein</fullName>
    </submittedName>
</protein>
<gene>
    <name evidence="2" type="ORF">EPH_0003160</name>
</gene>
<evidence type="ECO:0000313" key="2">
    <source>
        <dbReference type="EMBL" id="CDI74667.1"/>
    </source>
</evidence>
<dbReference type="OrthoDB" id="347920at2759"/>
<evidence type="ECO:0000256" key="1">
    <source>
        <dbReference type="SAM" id="MobiDB-lite"/>
    </source>
</evidence>
<sequence>MGPSLQLLVALPMHHQLQQLQLQQQQQHQRQQHQEKEQQTQSEMDGCILSSDRADLTNKLQQLLDKLIAILPFAASWEQRVGASSSFFSEDRTVPEAAADLLTTATDEVYKAFSGTFWRLACRHVLSRPRHSKAAATASPRVGVLSDLAALISTGFSTWLRCRWQPVQQQELQQEKQKERDGEEGNTENVEAALDKLLQRTACVPLKSPCETFAFALFVLQQITLDFARHEEIACNSTACGPAQLLMYIRLIQVLVGHTRSLRNSLEVLDAEQQSNIESLATNCFKSTSELLQTQERCLDRLAVYALFPGKEDRQTCSGLLDVREANSTVHQESDVGHFVLRITQALTQKDNAFTTSPASEHVTTQCKAWNALLEAAESIEEFIILRLLSGKHVTDNANLCWKGHPSPLMMLMAWDAQLHVAAVKRLQATHPISGAPNKHSHPGSIFHPGLHHHVVLTHANSDSPVFPDMLQLAHAFAVACLLLLTGRACAFASSTFFPFVVELLDDDLWEEEICRETHTTNAAVYGSSGFREPTTLCWVQYIQSFLLKWWIRGSGEARASPTQKRSIRQNVAENEVSMFQVVAYLTTFILPPRGVRKNAEISHYLSCIDPPISCPPDSGRDDDRRWPKVDGNYDIFMDKMKLSVSSGQPTFTSCSQSCEIFLGFVPEQLPPSTQRYLAQQFVTPHLPKAYIKDLGTFLLRASTAMRQQLSVEF</sequence>
<name>U6G595_9EIME</name>
<evidence type="ECO:0000313" key="3">
    <source>
        <dbReference type="Proteomes" id="UP000018201"/>
    </source>
</evidence>
<reference evidence="2" key="2">
    <citation type="submission" date="2013-10" db="EMBL/GenBank/DDBJ databases">
        <authorList>
            <person name="Aslett M."/>
        </authorList>
    </citation>
    <scope>NUCLEOTIDE SEQUENCE [LARGE SCALE GENOMIC DNA]</scope>
    <source>
        <strain evidence="2">Houghton</strain>
    </source>
</reference>